<organism evidence="1 2">
    <name type="scientific">Lactococcus lactis subsp. lactis</name>
    <name type="common">Streptococcus lactis</name>
    <dbReference type="NCBI Taxonomy" id="1360"/>
    <lineage>
        <taxon>Bacteria</taxon>
        <taxon>Bacillati</taxon>
        <taxon>Bacillota</taxon>
        <taxon>Bacilli</taxon>
        <taxon>Lactobacillales</taxon>
        <taxon>Streptococcaceae</taxon>
        <taxon>Lactococcus</taxon>
    </lineage>
</organism>
<proteinExistence type="predicted"/>
<dbReference type="Gene3D" id="1.50.10.100">
    <property type="entry name" value="Chondroitin AC/alginate lyase"/>
    <property type="match status" value="1"/>
</dbReference>
<reference evidence="2" key="1">
    <citation type="submission" date="2016-08" db="EMBL/GenBank/DDBJ databases">
        <title>Comparative genomics of Lactococcus lactis strain WFLU12 isolated from the gastrointestinal tract of wild olive flounder (Paralichythys olivaceus).</title>
        <authorList>
            <person name="Nguyen T.L."/>
            <person name="Kim D.-H."/>
        </authorList>
    </citation>
    <scope>NUCLEOTIDE SEQUENCE [LARGE SCALE GENOMIC DNA]</scope>
    <source>
        <strain evidence="2">WFLU12</strain>
    </source>
</reference>
<comment type="caution">
    <text evidence="1">The sequence shown here is derived from an EMBL/GenBank/DDBJ whole genome shotgun (WGS) entry which is preliminary data.</text>
</comment>
<dbReference type="EMBL" id="PKRZ01000001">
    <property type="protein sequence ID" value="PUA16218.1"/>
    <property type="molecule type" value="Genomic_DNA"/>
</dbReference>
<dbReference type="SUPFAM" id="SSF48230">
    <property type="entry name" value="Chondroitin AC/alginate lyase"/>
    <property type="match status" value="1"/>
</dbReference>
<evidence type="ECO:0000313" key="2">
    <source>
        <dbReference type="Proteomes" id="UP000234865"/>
    </source>
</evidence>
<accession>A0A2R7Y0B3</accession>
<sequence precursor="true">MIKKLFYFIAFLLVSISMTFTFYHQVAAESYTSDFCNKLGSWEDLIGQGDRKINQGQLNIANQKISTGYENISLNTDAGNQSSGDLQVTFIYNGQTNFGLVFRADAENTKNYQSFAYMNNGNWQLGQPGGKWITDIHSQSLVSGETYKLLLRYQGTSFRACLNGKIIYDNPNVTYNDGSTINSEWAGFVGLRLFGNLSQISLLSLKTGEVNSIPEVLDSQQFMSMRNKWKQRLITENYDSSNSKLVQYVNTLSDKSKTIYQSMNHSSNREYLWP</sequence>
<dbReference type="InterPro" id="IPR008929">
    <property type="entry name" value="Chondroitin_lyas"/>
</dbReference>
<protein>
    <submittedName>
        <fullName evidence="1">Uncharacterized protein</fullName>
    </submittedName>
</protein>
<dbReference type="Gene3D" id="2.60.120.560">
    <property type="entry name" value="Exo-inulinase, domain 1"/>
    <property type="match status" value="1"/>
</dbReference>
<dbReference type="Proteomes" id="UP000234865">
    <property type="component" value="Unassembled WGS sequence"/>
</dbReference>
<name>A0A2R7Y0B3_LACLL</name>
<gene>
    <name evidence="1" type="ORF">CYU10_002201</name>
</gene>
<dbReference type="AlphaFoldDB" id="A0A2R7Y0B3"/>
<evidence type="ECO:0000313" key="1">
    <source>
        <dbReference type="EMBL" id="PUA16218.1"/>
    </source>
</evidence>